<dbReference type="Proteomes" id="UP000008281">
    <property type="component" value="Unassembled WGS sequence"/>
</dbReference>
<dbReference type="PANTHER" id="PTHR31006:SF8">
    <property type="entry name" value="F-BOX DOMAIN-CONTAINING PROTEIN-RELATED"/>
    <property type="match status" value="1"/>
</dbReference>
<sequence length="300" mass="34870">MNDVVETCWTSIPVTVKQFLLKFLDYDSRCNLKLCSRDDKALVDSTRYVPDVISIGEEPERTGENSTIYLRYESLILTVTERNGITKVSTNSSIEYNTIKSRYDVASLWVEKIKNRGKIEANRIKILNFSMTPPDDWILKCDHLEIRMVPSQHLSSWLQKTIPKLKTLNVQMYKIDEIFGMDQVKNTSEMLKLSRNVSMTDEELETILAPSIAIVSDGKITENGAKKAFRKYVENSRPGDSFELRFPIFSYFDHRDLFDNKWIREEVLTEDVTMGEYIISDTASMEDLRTFMELIQYQMS</sequence>
<dbReference type="GeneID" id="9810967"/>
<evidence type="ECO:0008006" key="3">
    <source>
        <dbReference type="Google" id="ProtNLM"/>
    </source>
</evidence>
<keyword evidence="2" id="KW-1185">Reference proteome</keyword>
<dbReference type="KEGG" id="crq:GCK72_001125"/>
<dbReference type="InParanoid" id="E3LXX8"/>
<dbReference type="CTD" id="9810967"/>
<dbReference type="eggNOG" id="ENOG502TDK1">
    <property type="taxonomic scope" value="Eukaryota"/>
</dbReference>
<name>E3LXX8_CAERE</name>
<dbReference type="PANTHER" id="PTHR31006">
    <property type="entry name" value="F-BOX DOMAIN-CONTAINING PROTEIN-RELATED-RELATED"/>
    <property type="match status" value="1"/>
</dbReference>
<protein>
    <recommendedName>
        <fullName evidence="3">F-box domain-containing protein</fullName>
    </recommendedName>
</protein>
<dbReference type="OMA" id="WILNCEE"/>
<organism evidence="2">
    <name type="scientific">Caenorhabditis remanei</name>
    <name type="common">Caenorhabditis vulgaris</name>
    <dbReference type="NCBI Taxonomy" id="31234"/>
    <lineage>
        <taxon>Eukaryota</taxon>
        <taxon>Metazoa</taxon>
        <taxon>Ecdysozoa</taxon>
        <taxon>Nematoda</taxon>
        <taxon>Chromadorea</taxon>
        <taxon>Rhabditida</taxon>
        <taxon>Rhabditina</taxon>
        <taxon>Rhabditomorpha</taxon>
        <taxon>Rhabditoidea</taxon>
        <taxon>Rhabditidae</taxon>
        <taxon>Peloderinae</taxon>
        <taxon>Caenorhabditis</taxon>
    </lineage>
</organism>
<dbReference type="InterPro" id="IPR042317">
    <property type="entry name" value="She-1-like"/>
</dbReference>
<dbReference type="AlphaFoldDB" id="E3LXX8"/>
<gene>
    <name evidence="1" type="ORF">CRE_03931</name>
</gene>
<evidence type="ECO:0000313" key="1">
    <source>
        <dbReference type="EMBL" id="EFO84741.1"/>
    </source>
</evidence>
<dbReference type="FunCoup" id="E3LXX8">
    <property type="interactions" value="1320"/>
</dbReference>
<reference evidence="1" key="1">
    <citation type="submission" date="2007-07" db="EMBL/GenBank/DDBJ databases">
        <title>PCAP assembly of the Caenorhabditis remanei genome.</title>
        <authorList>
            <consortium name="The Caenorhabditis remanei Sequencing Consortium"/>
            <person name="Wilson R.K."/>
        </authorList>
    </citation>
    <scope>NUCLEOTIDE SEQUENCE [LARGE SCALE GENOMIC DNA]</scope>
    <source>
        <strain evidence="1">PB4641</strain>
    </source>
</reference>
<dbReference type="HOGENOM" id="CLU_046330_0_0_1"/>
<dbReference type="EMBL" id="DS268418">
    <property type="protein sequence ID" value="EFO84741.1"/>
    <property type="molecule type" value="Genomic_DNA"/>
</dbReference>
<dbReference type="OrthoDB" id="5867483at2759"/>
<proteinExistence type="predicted"/>
<dbReference type="RefSeq" id="XP_003111241.2">
    <property type="nucleotide sequence ID" value="XM_003111193.2"/>
</dbReference>
<evidence type="ECO:0000313" key="2">
    <source>
        <dbReference type="Proteomes" id="UP000008281"/>
    </source>
</evidence>
<accession>E3LXX8</accession>